<dbReference type="InterPro" id="IPR005358">
    <property type="entry name" value="Puta_zinc/iron-chelating_dom"/>
</dbReference>
<dbReference type="RefSeq" id="WP_130434274.1">
    <property type="nucleotide sequence ID" value="NZ_SGXF01000002.1"/>
</dbReference>
<sequence>MKREGSLEEISDGRLYGPDDLVKADCGGCEGCSACCHNMGDTVVLDPFDFDRISRHLGRTPEDLLNSKIIDLHVEEGMILPHLPTVGSENACVFLNEEGRCGIHIARPGICRLFPLGRYYEGNSFRYFLQIHECRKKSRAKIKVKKWLDTPDLAEYEKYVRSWHGFVSEVKIKVRSMQDSAEMRKMNLAVLQLFYLKPYSGADNFYQQFYSRLQHFRQETWKETEM</sequence>
<gene>
    <name evidence="1" type="ORF">EV209_1302</name>
</gene>
<evidence type="ECO:0000313" key="2">
    <source>
        <dbReference type="Proteomes" id="UP000292927"/>
    </source>
</evidence>
<evidence type="ECO:0000313" key="1">
    <source>
        <dbReference type="EMBL" id="RZT00868.1"/>
    </source>
</evidence>
<comment type="caution">
    <text evidence="1">The sequence shown here is derived from an EMBL/GenBank/DDBJ whole genome shotgun (WGS) entry which is preliminary data.</text>
</comment>
<keyword evidence="2" id="KW-1185">Reference proteome</keyword>
<dbReference type="EMBL" id="SGXF01000002">
    <property type="protein sequence ID" value="RZT00868.1"/>
    <property type="molecule type" value="Genomic_DNA"/>
</dbReference>
<proteinExistence type="predicted"/>
<protein>
    <recommendedName>
        <fullName evidence="3">YkgJ family cysteine cluster protein</fullName>
    </recommendedName>
</protein>
<dbReference type="OrthoDB" id="9810361at2"/>
<accession>A0A4Q7PL73</accession>
<name>A0A4Q7PL73_9FIRM</name>
<reference evidence="1 2" key="1">
    <citation type="submission" date="2019-02" db="EMBL/GenBank/DDBJ databases">
        <title>Genomic Encyclopedia of Type Strains, Phase IV (KMG-IV): sequencing the most valuable type-strain genomes for metagenomic binning, comparative biology and taxonomic classification.</title>
        <authorList>
            <person name="Goeker M."/>
        </authorList>
    </citation>
    <scope>NUCLEOTIDE SEQUENCE [LARGE SCALE GENOMIC DNA]</scope>
    <source>
        <strain evidence="1 2">DSM 29486</strain>
    </source>
</reference>
<dbReference type="Proteomes" id="UP000292927">
    <property type="component" value="Unassembled WGS sequence"/>
</dbReference>
<evidence type="ECO:0008006" key="3">
    <source>
        <dbReference type="Google" id="ProtNLM"/>
    </source>
</evidence>
<dbReference type="PANTHER" id="PTHR35866:SF2">
    <property type="entry name" value="YKGJ FAMILY CYSTEINE CLUSTER PROTEIN"/>
    <property type="match status" value="1"/>
</dbReference>
<dbReference type="PANTHER" id="PTHR35866">
    <property type="entry name" value="PUTATIVE-RELATED"/>
    <property type="match status" value="1"/>
</dbReference>
<dbReference type="Pfam" id="PF03692">
    <property type="entry name" value="CxxCxxCC"/>
    <property type="match status" value="1"/>
</dbReference>
<dbReference type="AlphaFoldDB" id="A0A4Q7PL73"/>
<organism evidence="1 2">
    <name type="scientific">Cuneatibacter caecimuris</name>
    <dbReference type="NCBI Taxonomy" id="1796618"/>
    <lineage>
        <taxon>Bacteria</taxon>
        <taxon>Bacillati</taxon>
        <taxon>Bacillota</taxon>
        <taxon>Clostridia</taxon>
        <taxon>Lachnospirales</taxon>
        <taxon>Lachnospiraceae</taxon>
        <taxon>Cuneatibacter</taxon>
    </lineage>
</organism>